<evidence type="ECO:0000256" key="5">
    <source>
        <dbReference type="ARBA" id="ARBA00022692"/>
    </source>
</evidence>
<dbReference type="GO" id="GO:0005886">
    <property type="term" value="C:plasma membrane"/>
    <property type="evidence" value="ECO:0007669"/>
    <property type="project" value="UniProtKB-SubCell"/>
</dbReference>
<keyword evidence="1 11" id="KW-1003">Cell membrane</keyword>
<evidence type="ECO:0000256" key="8">
    <source>
        <dbReference type="ARBA" id="ARBA00022989"/>
    </source>
</evidence>
<dbReference type="GO" id="GO:0008955">
    <property type="term" value="F:peptidoglycan glycosyltransferase activity"/>
    <property type="evidence" value="ECO:0007669"/>
    <property type="project" value="UniProtKB-UniRule"/>
</dbReference>
<dbReference type="InterPro" id="IPR011812">
    <property type="entry name" value="Pep_trsgly"/>
</dbReference>
<protein>
    <recommendedName>
        <fullName evidence="11">Biosynthetic peptidoglycan transglycosylase</fullName>
        <ecNumber evidence="11">2.4.99.28</ecNumber>
    </recommendedName>
    <alternativeName>
        <fullName evidence="11">Glycan polymerase</fullName>
    </alternativeName>
    <alternativeName>
        <fullName evidence="11">Peptidoglycan glycosyltransferase MtgA</fullName>
        <shortName evidence="11">PGT</shortName>
    </alternativeName>
</protein>
<keyword evidence="6 11" id="KW-0133">Cell shape</keyword>
<accession>A0A375BQJ3</accession>
<comment type="caution">
    <text evidence="13">The sequence shown here is derived from an EMBL/GenBank/DDBJ whole genome shotgun (WGS) entry which is preliminary data.</text>
</comment>
<feature type="domain" description="Glycosyl transferase family 51" evidence="12">
    <location>
        <begin position="82"/>
        <end position="235"/>
    </location>
</feature>
<comment type="catalytic activity">
    <reaction evidence="11">
        <text>[GlcNAc-(1-&gt;4)-Mur2Ac(oyl-L-Ala-gamma-D-Glu-L-Lys-D-Ala-D-Ala)](n)-di-trans,octa-cis-undecaprenyl diphosphate + beta-D-GlcNAc-(1-&gt;4)-Mur2Ac(oyl-L-Ala-gamma-D-Glu-L-Lys-D-Ala-D-Ala)-di-trans,octa-cis-undecaprenyl diphosphate = [GlcNAc-(1-&gt;4)-Mur2Ac(oyl-L-Ala-gamma-D-Glu-L-Lys-D-Ala-D-Ala)](n+1)-di-trans,octa-cis-undecaprenyl diphosphate + di-trans,octa-cis-undecaprenyl diphosphate + H(+)</text>
        <dbReference type="Rhea" id="RHEA:23708"/>
        <dbReference type="Rhea" id="RHEA-COMP:9602"/>
        <dbReference type="Rhea" id="RHEA-COMP:9603"/>
        <dbReference type="ChEBI" id="CHEBI:15378"/>
        <dbReference type="ChEBI" id="CHEBI:58405"/>
        <dbReference type="ChEBI" id="CHEBI:60033"/>
        <dbReference type="ChEBI" id="CHEBI:78435"/>
        <dbReference type="EC" id="2.4.99.28"/>
    </reaction>
</comment>
<evidence type="ECO:0000313" key="13">
    <source>
        <dbReference type="EMBL" id="SOY50632.1"/>
    </source>
</evidence>
<reference evidence="13" key="1">
    <citation type="submission" date="2018-01" db="EMBL/GenBank/DDBJ databases">
        <authorList>
            <person name="Clerissi C."/>
        </authorList>
    </citation>
    <scope>NUCLEOTIDE SEQUENCE</scope>
    <source>
        <strain evidence="13">Cupriavidus taiwanensis STM 3521</strain>
    </source>
</reference>
<keyword evidence="4 11" id="KW-0808">Transferase</keyword>
<dbReference type="Proteomes" id="UP000256297">
    <property type="component" value="Chromosome CBM2589_b"/>
</dbReference>
<dbReference type="HAMAP" id="MF_00766">
    <property type="entry name" value="PGT_MtgA"/>
    <property type="match status" value="1"/>
</dbReference>
<feature type="transmembrane region" description="Helical" evidence="11">
    <location>
        <begin position="27"/>
        <end position="48"/>
    </location>
</feature>
<keyword evidence="3 11" id="KW-0328">Glycosyltransferase</keyword>
<gene>
    <name evidence="11 13" type="primary">mtgA</name>
    <name evidence="13" type="ORF">CBM2589_B230031</name>
</gene>
<dbReference type="PANTHER" id="PTHR30400">
    <property type="entry name" value="MONOFUNCTIONAL BIOSYNTHETIC PEPTIDOGLYCAN TRANSGLYCOSYLASE"/>
    <property type="match status" value="1"/>
</dbReference>
<dbReference type="NCBIfam" id="TIGR02070">
    <property type="entry name" value="mono_pep_trsgly"/>
    <property type="match status" value="1"/>
</dbReference>
<comment type="similarity">
    <text evidence="11">Belongs to the glycosyltransferase 51 family.</text>
</comment>
<comment type="subcellular location">
    <subcellularLocation>
        <location evidence="11">Cell inner membrane</location>
        <topology evidence="11">Single-pass membrane protein</topology>
    </subcellularLocation>
</comment>
<dbReference type="GO" id="GO:0016763">
    <property type="term" value="F:pentosyltransferase activity"/>
    <property type="evidence" value="ECO:0007669"/>
    <property type="project" value="InterPro"/>
</dbReference>
<sequence length="257" mass="29152">MAHRNRTASAARTHAAPARAVFNPVRWLGYLLGCVAAGVVAMQLYFFVQIASWQYLNPTTTTFMRAERWRLCGINVWSCGLDRQWVPYDRISRNLKRAVIASEDADFVNHPGYELDAMLDAWERNKKRGRIVRGGSTITQQLAKNLFLSSEQHYLRKGQELAITWMLEFWLDKQRIYEIYLNSVEWGEGVFGAQAAAQHYFRTSADKLGVGQSARLAAALPAPKCFDKKEYCANVRVNFRAKAGIIARRMGAATLPD</sequence>
<dbReference type="GO" id="GO:0009274">
    <property type="term" value="C:peptidoglycan-based cell wall"/>
    <property type="evidence" value="ECO:0007669"/>
    <property type="project" value="InterPro"/>
</dbReference>
<proteinExistence type="inferred from homology"/>
<keyword evidence="10 11" id="KW-0961">Cell wall biogenesis/degradation</keyword>
<evidence type="ECO:0000256" key="6">
    <source>
        <dbReference type="ARBA" id="ARBA00022960"/>
    </source>
</evidence>
<organism evidence="13">
    <name type="scientific">Cupriavidus taiwanensis</name>
    <dbReference type="NCBI Taxonomy" id="164546"/>
    <lineage>
        <taxon>Bacteria</taxon>
        <taxon>Pseudomonadati</taxon>
        <taxon>Pseudomonadota</taxon>
        <taxon>Betaproteobacteria</taxon>
        <taxon>Burkholderiales</taxon>
        <taxon>Burkholderiaceae</taxon>
        <taxon>Cupriavidus</taxon>
    </lineage>
</organism>
<keyword evidence="2 11" id="KW-0997">Cell inner membrane</keyword>
<evidence type="ECO:0000256" key="7">
    <source>
        <dbReference type="ARBA" id="ARBA00022984"/>
    </source>
</evidence>
<keyword evidence="7 11" id="KW-0573">Peptidoglycan synthesis</keyword>
<dbReference type="Gene3D" id="1.10.3810.10">
    <property type="entry name" value="Biosynthetic peptidoglycan transglycosylase-like"/>
    <property type="match status" value="1"/>
</dbReference>
<dbReference type="InterPro" id="IPR023346">
    <property type="entry name" value="Lysozyme-like_dom_sf"/>
</dbReference>
<dbReference type="InterPro" id="IPR036950">
    <property type="entry name" value="PBP_transglycosylase"/>
</dbReference>
<evidence type="ECO:0000256" key="10">
    <source>
        <dbReference type="ARBA" id="ARBA00023316"/>
    </source>
</evidence>
<dbReference type="EC" id="2.4.99.28" evidence="11"/>
<evidence type="ECO:0000256" key="2">
    <source>
        <dbReference type="ARBA" id="ARBA00022519"/>
    </source>
</evidence>
<evidence type="ECO:0000256" key="11">
    <source>
        <dbReference type="HAMAP-Rule" id="MF_00766"/>
    </source>
</evidence>
<comment type="pathway">
    <text evidence="11">Cell wall biogenesis; peptidoglycan biosynthesis.</text>
</comment>
<dbReference type="AlphaFoldDB" id="A0A375BQJ3"/>
<comment type="function">
    <text evidence="11">Peptidoglycan polymerase that catalyzes glycan chain elongation from lipid-linked precursors.</text>
</comment>
<keyword evidence="9 11" id="KW-0472">Membrane</keyword>
<dbReference type="InterPro" id="IPR001264">
    <property type="entry name" value="Glyco_trans_51"/>
</dbReference>
<keyword evidence="5 11" id="KW-0812">Transmembrane</keyword>
<dbReference type="GO" id="GO:0071555">
    <property type="term" value="P:cell wall organization"/>
    <property type="evidence" value="ECO:0007669"/>
    <property type="project" value="UniProtKB-KW"/>
</dbReference>
<dbReference type="PANTHER" id="PTHR30400:SF0">
    <property type="entry name" value="BIOSYNTHETIC PEPTIDOGLYCAN TRANSGLYCOSYLASE"/>
    <property type="match status" value="1"/>
</dbReference>
<dbReference type="GO" id="GO:0009252">
    <property type="term" value="P:peptidoglycan biosynthetic process"/>
    <property type="evidence" value="ECO:0007669"/>
    <property type="project" value="UniProtKB-UniRule"/>
</dbReference>
<dbReference type="UniPathway" id="UPA00219"/>
<dbReference type="Pfam" id="PF00912">
    <property type="entry name" value="Transgly"/>
    <property type="match status" value="1"/>
</dbReference>
<evidence type="ECO:0000256" key="9">
    <source>
        <dbReference type="ARBA" id="ARBA00023136"/>
    </source>
</evidence>
<evidence type="ECO:0000259" key="12">
    <source>
        <dbReference type="Pfam" id="PF00912"/>
    </source>
</evidence>
<name>A0A375BQJ3_9BURK</name>
<dbReference type="EMBL" id="OFSP01000016">
    <property type="protein sequence ID" value="SOY50632.1"/>
    <property type="molecule type" value="Genomic_DNA"/>
</dbReference>
<dbReference type="SUPFAM" id="SSF53955">
    <property type="entry name" value="Lysozyme-like"/>
    <property type="match status" value="1"/>
</dbReference>
<keyword evidence="8 11" id="KW-1133">Transmembrane helix</keyword>
<evidence type="ECO:0000256" key="4">
    <source>
        <dbReference type="ARBA" id="ARBA00022679"/>
    </source>
</evidence>
<evidence type="ECO:0000256" key="3">
    <source>
        <dbReference type="ARBA" id="ARBA00022676"/>
    </source>
</evidence>
<dbReference type="GO" id="GO:0008360">
    <property type="term" value="P:regulation of cell shape"/>
    <property type="evidence" value="ECO:0007669"/>
    <property type="project" value="UniProtKB-KW"/>
</dbReference>
<evidence type="ECO:0000256" key="1">
    <source>
        <dbReference type="ARBA" id="ARBA00022475"/>
    </source>
</evidence>